<evidence type="ECO:0000313" key="2">
    <source>
        <dbReference type="EMBL" id="MFK7161624.1"/>
    </source>
</evidence>
<organism evidence="2 3">
    <name type="scientific">Marinospirillum alkalitolerans</name>
    <dbReference type="NCBI Taxonomy" id="3123374"/>
    <lineage>
        <taxon>Bacteria</taxon>
        <taxon>Pseudomonadati</taxon>
        <taxon>Pseudomonadota</taxon>
        <taxon>Gammaproteobacteria</taxon>
        <taxon>Oceanospirillales</taxon>
        <taxon>Oceanospirillaceae</taxon>
        <taxon>Marinospirillum</taxon>
    </lineage>
</organism>
<name>A0ABW8PZA5_9GAMM</name>
<gene>
    <name evidence="2" type="ORF">V6U78_11310</name>
</gene>
<feature type="chain" id="PRO_5045105816" description="Outer membrane protein beta-barrel domain-containing protein" evidence="1">
    <location>
        <begin position="26"/>
        <end position="159"/>
    </location>
</feature>
<evidence type="ECO:0008006" key="4">
    <source>
        <dbReference type="Google" id="ProtNLM"/>
    </source>
</evidence>
<sequence>MAQRALLLLASLVVCFSITVSSAQANTSHAFGYDLARQLDRNQDDGQLNLSYQVSVGRRSALVLGLADGDEYQVYEAGFKRYNERYLSGTFYQLGASYWRGDEADSNIGADLRLGYEMPLTRWMVLSASISGVYGIDHPTTGKKNELVIRPHLGVLLHF</sequence>
<accession>A0ABW8PZA5</accession>
<feature type="signal peptide" evidence="1">
    <location>
        <begin position="1"/>
        <end position="25"/>
    </location>
</feature>
<proteinExistence type="predicted"/>
<dbReference type="EMBL" id="JBANFI010000007">
    <property type="protein sequence ID" value="MFK7161624.1"/>
    <property type="molecule type" value="Genomic_DNA"/>
</dbReference>
<evidence type="ECO:0000313" key="3">
    <source>
        <dbReference type="Proteomes" id="UP001621714"/>
    </source>
</evidence>
<keyword evidence="3" id="KW-1185">Reference proteome</keyword>
<protein>
    <recommendedName>
        <fullName evidence="4">Outer membrane protein beta-barrel domain-containing protein</fullName>
    </recommendedName>
</protein>
<dbReference type="RefSeq" id="WP_405340802.1">
    <property type="nucleotide sequence ID" value="NZ_JBANFI010000007.1"/>
</dbReference>
<keyword evidence="1" id="KW-0732">Signal</keyword>
<evidence type="ECO:0000256" key="1">
    <source>
        <dbReference type="SAM" id="SignalP"/>
    </source>
</evidence>
<reference evidence="2 3" key="1">
    <citation type="submission" date="2024-02" db="EMBL/GenBank/DDBJ databases">
        <title>Marinospirillum sp. MEB 164 isolated from Lonar lake sediment.</title>
        <authorList>
            <person name="Joshi A."/>
            <person name="Thite S."/>
        </authorList>
    </citation>
    <scope>NUCLEOTIDE SEQUENCE [LARGE SCALE GENOMIC DNA]</scope>
    <source>
        <strain evidence="2 3">MEB164</strain>
    </source>
</reference>
<dbReference type="Proteomes" id="UP001621714">
    <property type="component" value="Unassembled WGS sequence"/>
</dbReference>
<comment type="caution">
    <text evidence="2">The sequence shown here is derived from an EMBL/GenBank/DDBJ whole genome shotgun (WGS) entry which is preliminary data.</text>
</comment>